<comment type="caution">
    <text evidence="12">The sequence shown here is derived from an EMBL/GenBank/DDBJ whole genome shotgun (WGS) entry which is preliminary data.</text>
</comment>
<gene>
    <name evidence="12" type="ORF">Amon01_000318100</name>
</gene>
<dbReference type="PANTHER" id="PTHR10642">
    <property type="entry name" value="RIBONUCLEASE H1"/>
    <property type="match status" value="1"/>
</dbReference>
<keyword evidence="13" id="KW-1185">Reference proteome</keyword>
<dbReference type="InterPro" id="IPR017067">
    <property type="entry name" value="RNase_H1_euk"/>
</dbReference>
<dbReference type="InterPro" id="IPR050092">
    <property type="entry name" value="RNase_H"/>
</dbReference>
<keyword evidence="8 10" id="KW-0378">Hydrolase</keyword>
<evidence type="ECO:0000256" key="3">
    <source>
        <dbReference type="ARBA" id="ARBA00005300"/>
    </source>
</evidence>
<keyword evidence="9 10" id="KW-0460">Magnesium</keyword>
<dbReference type="InterPro" id="IPR011320">
    <property type="entry name" value="RNase_H1_N"/>
</dbReference>
<dbReference type="InterPro" id="IPR002156">
    <property type="entry name" value="RNaseH_domain"/>
</dbReference>
<dbReference type="AlphaFoldDB" id="A0A9W7DJ54"/>
<dbReference type="GO" id="GO:0003676">
    <property type="term" value="F:nucleic acid binding"/>
    <property type="evidence" value="ECO:0007669"/>
    <property type="project" value="UniProtKB-UniRule"/>
</dbReference>
<keyword evidence="5 10" id="KW-0540">Nuclease</keyword>
<dbReference type="GO" id="GO:0043137">
    <property type="term" value="P:DNA replication, removal of RNA primer"/>
    <property type="evidence" value="ECO:0007669"/>
    <property type="project" value="TreeGrafter"/>
</dbReference>
<dbReference type="SUPFAM" id="SSF53098">
    <property type="entry name" value="Ribonuclease H-like"/>
    <property type="match status" value="1"/>
</dbReference>
<name>A0A9W7DJ54_AMBMO</name>
<evidence type="ECO:0000313" key="13">
    <source>
        <dbReference type="Proteomes" id="UP001165063"/>
    </source>
</evidence>
<dbReference type="PROSITE" id="PS50879">
    <property type="entry name" value="RNASE_H_1"/>
    <property type="match status" value="1"/>
</dbReference>
<evidence type="ECO:0000259" key="11">
    <source>
        <dbReference type="PROSITE" id="PS50879"/>
    </source>
</evidence>
<organism evidence="12 13">
    <name type="scientific">Ambrosiozyma monospora</name>
    <name type="common">Yeast</name>
    <name type="synonym">Endomycopsis monosporus</name>
    <dbReference type="NCBI Taxonomy" id="43982"/>
    <lineage>
        <taxon>Eukaryota</taxon>
        <taxon>Fungi</taxon>
        <taxon>Dikarya</taxon>
        <taxon>Ascomycota</taxon>
        <taxon>Saccharomycotina</taxon>
        <taxon>Pichiomycetes</taxon>
        <taxon>Pichiales</taxon>
        <taxon>Pichiaceae</taxon>
        <taxon>Ambrosiozyma</taxon>
    </lineage>
</organism>
<reference evidence="12" key="1">
    <citation type="submission" date="2023-04" db="EMBL/GenBank/DDBJ databases">
        <title>Ambrosiozyma monospora NBRC 1965.</title>
        <authorList>
            <person name="Ichikawa N."/>
            <person name="Sato H."/>
            <person name="Tonouchi N."/>
        </authorList>
    </citation>
    <scope>NUCLEOTIDE SEQUENCE</scope>
    <source>
        <strain evidence="12">NBRC 1965</strain>
    </source>
</reference>
<dbReference type="GO" id="GO:0000287">
    <property type="term" value="F:magnesium ion binding"/>
    <property type="evidence" value="ECO:0007669"/>
    <property type="project" value="UniProtKB-UniRule"/>
</dbReference>
<comment type="cofactor">
    <cofactor evidence="2 10">
        <name>Mg(2+)</name>
        <dbReference type="ChEBI" id="CHEBI:18420"/>
    </cofactor>
</comment>
<dbReference type="OrthoDB" id="407198at2759"/>
<dbReference type="InterPro" id="IPR012337">
    <property type="entry name" value="RNaseH-like_sf"/>
</dbReference>
<comment type="catalytic activity">
    <reaction evidence="1 10">
        <text>Endonucleolytic cleavage to 5'-phosphomonoester.</text>
        <dbReference type="EC" id="3.1.26.4"/>
    </reaction>
</comment>
<dbReference type="Proteomes" id="UP001165063">
    <property type="component" value="Unassembled WGS sequence"/>
</dbReference>
<keyword evidence="7 10" id="KW-0255">Endonuclease</keyword>
<dbReference type="PIRSF" id="PIRSF036852">
    <property type="entry name" value="Ribonuclease_H1_euk"/>
    <property type="match status" value="1"/>
</dbReference>
<keyword evidence="6 10" id="KW-0479">Metal-binding</keyword>
<dbReference type="PANTHER" id="PTHR10642:SF26">
    <property type="entry name" value="RIBONUCLEASE H1"/>
    <property type="match status" value="1"/>
</dbReference>
<dbReference type="Gene3D" id="3.30.420.10">
    <property type="entry name" value="Ribonuclease H-like superfamily/Ribonuclease H"/>
    <property type="match status" value="1"/>
</dbReference>
<dbReference type="Pfam" id="PF01693">
    <property type="entry name" value="Cauli_VI"/>
    <property type="match status" value="1"/>
</dbReference>
<evidence type="ECO:0000256" key="5">
    <source>
        <dbReference type="ARBA" id="ARBA00022722"/>
    </source>
</evidence>
<evidence type="ECO:0000313" key="12">
    <source>
        <dbReference type="EMBL" id="GMG25845.1"/>
    </source>
</evidence>
<dbReference type="InterPro" id="IPR036397">
    <property type="entry name" value="RNaseH_sf"/>
</dbReference>
<proteinExistence type="inferred from homology"/>
<dbReference type="CDD" id="cd09280">
    <property type="entry name" value="RNase_HI_eukaryote_like"/>
    <property type="match status" value="1"/>
</dbReference>
<evidence type="ECO:0000256" key="4">
    <source>
        <dbReference type="ARBA" id="ARBA00012180"/>
    </source>
</evidence>
<sequence length="300" mass="34129">MSKMKKRFYAVVKGRVVGVFDHREDYFASISGFPGSISRAFRSRRLAINYIWENSEGTVLVMARIERTSRIAAAEPSSTTRWHHTTVQCPKVMKRFKYYIVITRVFPQSTISSSISDKFVSEELLGQAYLRKAEQPASVPIKEATVYTDGSVKGQEVNKLRGGYGVFFGDGDKRNIAAPVLGDYQTSQVAELTAIDKAFDEIIKDVFCVRYTIATDSRYCLKYVEKWLQLSNSTKRVKSFLNKEIVQSIVNMMEFVNRLYKRNRWGPIQLKFVQGHAGIYGNEMADQLASKGADMLINMD</sequence>
<evidence type="ECO:0000256" key="1">
    <source>
        <dbReference type="ARBA" id="ARBA00000077"/>
    </source>
</evidence>
<comment type="similarity">
    <text evidence="3 10">Belongs to the RNase H family.</text>
</comment>
<dbReference type="EC" id="3.1.26.4" evidence="4 10"/>
<evidence type="ECO:0000256" key="6">
    <source>
        <dbReference type="ARBA" id="ARBA00022723"/>
    </source>
</evidence>
<evidence type="ECO:0000256" key="10">
    <source>
        <dbReference type="PIRNR" id="PIRNR036852"/>
    </source>
</evidence>
<accession>A0A9W7DJ54</accession>
<dbReference type="Gene3D" id="3.40.970.10">
    <property type="entry name" value="Ribonuclease H1, N-terminal domain"/>
    <property type="match status" value="1"/>
</dbReference>
<protein>
    <recommendedName>
        <fullName evidence="4 10">Ribonuclease H</fullName>
        <shortName evidence="10">RNase H</shortName>
        <ecNumber evidence="4 10">3.1.26.4</ecNumber>
    </recommendedName>
</protein>
<evidence type="ECO:0000256" key="9">
    <source>
        <dbReference type="ARBA" id="ARBA00022842"/>
    </source>
</evidence>
<dbReference type="GO" id="GO:0004523">
    <property type="term" value="F:RNA-DNA hybrid ribonuclease activity"/>
    <property type="evidence" value="ECO:0007669"/>
    <property type="project" value="UniProtKB-UniRule"/>
</dbReference>
<comment type="function">
    <text evidence="10">Endonuclease that specifically degrades the RNA of RNA-DNA hybrids.</text>
</comment>
<dbReference type="EMBL" id="BSXU01001293">
    <property type="protein sequence ID" value="GMG25845.1"/>
    <property type="molecule type" value="Genomic_DNA"/>
</dbReference>
<dbReference type="SUPFAM" id="SSF55658">
    <property type="entry name" value="L9 N-domain-like"/>
    <property type="match status" value="1"/>
</dbReference>
<evidence type="ECO:0000256" key="2">
    <source>
        <dbReference type="ARBA" id="ARBA00001946"/>
    </source>
</evidence>
<evidence type="ECO:0000256" key="8">
    <source>
        <dbReference type="ARBA" id="ARBA00022801"/>
    </source>
</evidence>
<evidence type="ECO:0000256" key="7">
    <source>
        <dbReference type="ARBA" id="ARBA00022759"/>
    </source>
</evidence>
<dbReference type="InterPro" id="IPR037056">
    <property type="entry name" value="RNase_H1_N_sf"/>
</dbReference>
<dbReference type="InterPro" id="IPR009027">
    <property type="entry name" value="Ribosomal_bL9/RNase_H1_N"/>
</dbReference>
<dbReference type="Pfam" id="PF00075">
    <property type="entry name" value="RNase_H"/>
    <property type="match status" value="1"/>
</dbReference>
<feature type="domain" description="RNase H type-1" evidence="11">
    <location>
        <begin position="140"/>
        <end position="294"/>
    </location>
</feature>